<evidence type="ECO:0000313" key="4">
    <source>
        <dbReference type="Proteomes" id="UP000500741"/>
    </source>
</evidence>
<evidence type="ECO:0000256" key="1">
    <source>
        <dbReference type="SAM" id="Phobius"/>
    </source>
</evidence>
<dbReference type="KEGG" id="wco:G7084_00685"/>
<reference evidence="3 4" key="1">
    <citation type="submission" date="2020-03" db="EMBL/GenBank/DDBJ databases">
        <title>Weissella sp. nov., isolated from Cybister lewisianus.</title>
        <authorList>
            <person name="Hyun D.-W."/>
            <person name="Bae J.-W."/>
        </authorList>
    </citation>
    <scope>NUCLEOTIDE SEQUENCE [LARGE SCALE GENOMIC DNA]</scope>
    <source>
        <strain evidence="3 4">HDW19</strain>
    </source>
</reference>
<gene>
    <name evidence="3" type="ORF">G7084_00685</name>
</gene>
<dbReference type="Pfam" id="PF13349">
    <property type="entry name" value="DUF4097"/>
    <property type="match status" value="1"/>
</dbReference>
<keyword evidence="1" id="KW-0812">Transmembrane</keyword>
<keyword evidence="4" id="KW-1185">Reference proteome</keyword>
<sequence>MNKVIRSIISGFVLMGLGIVLMIFGSMNGGGSRVFWHHGNFWVPDEVKIHQQIKGVQNITIQGDTLDVLIQPDAKVQNGMSIEGNLTNQAGFKVSKDQNTLKLNYQNMKDNMPNFSDVLQDEDHLTIKVPQGTNLKKVKINVQSGNVELKQITAQKAHLKNVDGQIKILQGNLKAVDLNNNDGSTRLDGLKTQQIRIDTGAGNINLHQLKSDKTQVHIDEADLVIQKSQLGQTLISINRGMTTIHQVTAQDLFAQSIYGNYNLQEINLKGASTVATQSGNINVNWQDNFGYRLVVQDQGKIKVKNVPYAKWYQTKFERVNRLTLTTYRGDIMVAK</sequence>
<feature type="transmembrane region" description="Helical" evidence="1">
    <location>
        <begin position="7"/>
        <end position="27"/>
    </location>
</feature>
<evidence type="ECO:0000313" key="3">
    <source>
        <dbReference type="EMBL" id="QIL49970.1"/>
    </source>
</evidence>
<protein>
    <submittedName>
        <fullName evidence="3">DUF4097 domain-containing protein</fullName>
    </submittedName>
</protein>
<proteinExistence type="predicted"/>
<dbReference type="InterPro" id="IPR025164">
    <property type="entry name" value="Toastrack_DUF4097"/>
</dbReference>
<dbReference type="Proteomes" id="UP000500741">
    <property type="component" value="Chromosome"/>
</dbReference>
<name>A0A6G8AYB4_9LACO</name>
<dbReference type="AlphaFoldDB" id="A0A6G8AYB4"/>
<keyword evidence="1" id="KW-0472">Membrane</keyword>
<evidence type="ECO:0000259" key="2">
    <source>
        <dbReference type="Pfam" id="PF13349"/>
    </source>
</evidence>
<dbReference type="EMBL" id="CP049888">
    <property type="protein sequence ID" value="QIL49970.1"/>
    <property type="molecule type" value="Genomic_DNA"/>
</dbReference>
<feature type="domain" description="DUF4097" evidence="2">
    <location>
        <begin position="56"/>
        <end position="232"/>
    </location>
</feature>
<keyword evidence="1" id="KW-1133">Transmembrane helix</keyword>
<accession>A0A6G8AYB4</accession>
<organism evidence="3 4">
    <name type="scientific">Weissella coleopterorum</name>
    <dbReference type="NCBI Taxonomy" id="2714949"/>
    <lineage>
        <taxon>Bacteria</taxon>
        <taxon>Bacillati</taxon>
        <taxon>Bacillota</taxon>
        <taxon>Bacilli</taxon>
        <taxon>Lactobacillales</taxon>
        <taxon>Lactobacillaceae</taxon>
        <taxon>Weissella</taxon>
    </lineage>
</organism>
<dbReference type="RefSeq" id="WP_166009118.1">
    <property type="nucleotide sequence ID" value="NZ_CP049888.1"/>
</dbReference>